<dbReference type="Proteomes" id="UP000305267">
    <property type="component" value="Unassembled WGS sequence"/>
</dbReference>
<dbReference type="EMBL" id="VDDA01000019">
    <property type="protein sequence ID" value="TNC09044.1"/>
    <property type="molecule type" value="Genomic_DNA"/>
</dbReference>
<dbReference type="AlphaFoldDB" id="A0A5C4LBN1"/>
<evidence type="ECO:0000259" key="1">
    <source>
        <dbReference type="Pfam" id="PF13280"/>
    </source>
</evidence>
<dbReference type="PANTHER" id="PTHR34580">
    <property type="match status" value="1"/>
</dbReference>
<dbReference type="Pfam" id="PF25583">
    <property type="entry name" value="WCX"/>
    <property type="match status" value="1"/>
</dbReference>
<proteinExistence type="predicted"/>
<evidence type="ECO:0000313" key="4">
    <source>
        <dbReference type="Proteomes" id="UP000305267"/>
    </source>
</evidence>
<dbReference type="InterPro" id="IPR026881">
    <property type="entry name" value="WYL_dom"/>
</dbReference>
<organism evidence="3 4">
    <name type="scientific">Methylobacterium terricola</name>
    <dbReference type="NCBI Taxonomy" id="2583531"/>
    <lineage>
        <taxon>Bacteria</taxon>
        <taxon>Pseudomonadati</taxon>
        <taxon>Pseudomonadota</taxon>
        <taxon>Alphaproteobacteria</taxon>
        <taxon>Hyphomicrobiales</taxon>
        <taxon>Methylobacteriaceae</taxon>
        <taxon>Methylobacterium</taxon>
    </lineage>
</organism>
<reference evidence="3 4" key="1">
    <citation type="submission" date="2019-06" db="EMBL/GenBank/DDBJ databases">
        <title>Genome of Methylobacterium sp. 17Sr1-39.</title>
        <authorList>
            <person name="Seo T."/>
        </authorList>
    </citation>
    <scope>NUCLEOTIDE SEQUENCE [LARGE SCALE GENOMIC DNA]</scope>
    <source>
        <strain evidence="3 4">17Sr1-39</strain>
    </source>
</reference>
<comment type="caution">
    <text evidence="3">The sequence shown here is derived from an EMBL/GenBank/DDBJ whole genome shotgun (WGS) entry which is preliminary data.</text>
</comment>
<dbReference type="OrthoDB" id="7626446at2"/>
<sequence>MRWEQAAKLITLARDLAGTREGLTLGEMADRAGVGRRTAERMRDALRDVFPALEEVPDGRGKRFRIAGGLSAFAVAPTPDELAELEAAIRQLAQTGNDARAELLRSLGRKVRAAQKAEALRRLGPDLEALLSAESLAMQAGPRPHVPSKILAVVREAIKASVTMRFLYRGAQRHVDPWGLLLGRVPYLVGPAVGQSEPFLWRLDRIDEVTLADTGSSRQPDFDLRAYAARSFGIYQEEPQDITLRFMPHAAEEARGFLFHPNQIFDEEPDGSLTVRFRAGGLLELTHHLFTWGDSVEILTPLSLRELMCAELHQAMEQHGKSLTLPVP</sequence>
<evidence type="ECO:0000313" key="3">
    <source>
        <dbReference type="EMBL" id="TNC09044.1"/>
    </source>
</evidence>
<gene>
    <name evidence="3" type="ORF">FF100_27455</name>
</gene>
<feature type="domain" description="WCX" evidence="2">
    <location>
        <begin position="239"/>
        <end position="315"/>
    </location>
</feature>
<name>A0A5C4LBN1_9HYPH</name>
<dbReference type="InterPro" id="IPR057727">
    <property type="entry name" value="WCX_dom"/>
</dbReference>
<dbReference type="PROSITE" id="PS52050">
    <property type="entry name" value="WYL"/>
    <property type="match status" value="1"/>
</dbReference>
<dbReference type="PANTHER" id="PTHR34580:SF1">
    <property type="entry name" value="PROTEIN PAFC"/>
    <property type="match status" value="1"/>
</dbReference>
<dbReference type="Pfam" id="PF13280">
    <property type="entry name" value="WYL"/>
    <property type="match status" value="1"/>
</dbReference>
<feature type="domain" description="WYL" evidence="1">
    <location>
        <begin position="150"/>
        <end position="210"/>
    </location>
</feature>
<keyword evidence="4" id="KW-1185">Reference proteome</keyword>
<evidence type="ECO:0000259" key="2">
    <source>
        <dbReference type="Pfam" id="PF25583"/>
    </source>
</evidence>
<accession>A0A5C4LBN1</accession>
<dbReference type="InterPro" id="IPR051534">
    <property type="entry name" value="CBASS_pafABC_assoc_protein"/>
</dbReference>
<protein>
    <submittedName>
        <fullName evidence="3">WYL domain-containing protein</fullName>
    </submittedName>
</protein>
<dbReference type="RefSeq" id="WP_139038948.1">
    <property type="nucleotide sequence ID" value="NZ_VDDA01000019.1"/>
</dbReference>